<sequence>MSAPFEIYLFIPEGMPAEDAVTKTHAVMQGHGAFIDEDCLIILHDTETEEPEPRNVIDPIADLKLLSDWPTYGYIDYVAPEIMVFGISLSGIPNQKTINCVKISFTSGVYIGTMPESEVFFLSLAKDLHAVLGAKRTFMAFDPVHYAGFEIEDEIERLKKGQIEGHYEMLDIIRAD</sequence>
<dbReference type="EMBL" id="WBUI01000025">
    <property type="protein sequence ID" value="KAB2929908.1"/>
    <property type="molecule type" value="Genomic_DNA"/>
</dbReference>
<gene>
    <name evidence="1" type="ORF">F9K24_18590</name>
</gene>
<evidence type="ECO:0000313" key="2">
    <source>
        <dbReference type="Proteomes" id="UP000460298"/>
    </source>
</evidence>
<accession>A0A833GYK6</accession>
<evidence type="ECO:0000313" key="1">
    <source>
        <dbReference type="EMBL" id="KAB2929908.1"/>
    </source>
</evidence>
<dbReference type="Proteomes" id="UP000460298">
    <property type="component" value="Unassembled WGS sequence"/>
</dbReference>
<reference evidence="1 2" key="1">
    <citation type="submission" date="2019-10" db="EMBL/GenBank/DDBJ databases">
        <title>Extracellular Electron Transfer in a Candidatus Methanoperedens spp. Enrichment Culture.</title>
        <authorList>
            <person name="Berger S."/>
            <person name="Rangel Shaw D."/>
            <person name="Berben T."/>
            <person name="In 'T Zandt M."/>
            <person name="Frank J."/>
            <person name="Reimann J."/>
            <person name="Jetten M.S.M."/>
            <person name="Welte C.U."/>
        </authorList>
    </citation>
    <scope>NUCLEOTIDE SEQUENCE [LARGE SCALE GENOMIC DNA]</scope>
    <source>
        <strain evidence="1">SB12</strain>
    </source>
</reference>
<name>A0A833GYK6_9LEPT</name>
<dbReference type="AlphaFoldDB" id="A0A833GYK6"/>
<protein>
    <submittedName>
        <fullName evidence="1">Uncharacterized protein</fullName>
    </submittedName>
</protein>
<organism evidence="1 2">
    <name type="scientific">Leptonema illini</name>
    <dbReference type="NCBI Taxonomy" id="183"/>
    <lineage>
        <taxon>Bacteria</taxon>
        <taxon>Pseudomonadati</taxon>
        <taxon>Spirochaetota</taxon>
        <taxon>Spirochaetia</taxon>
        <taxon>Leptospirales</taxon>
        <taxon>Leptospiraceae</taxon>
        <taxon>Leptonema</taxon>
    </lineage>
</organism>
<comment type="caution">
    <text evidence="1">The sequence shown here is derived from an EMBL/GenBank/DDBJ whole genome shotgun (WGS) entry which is preliminary data.</text>
</comment>
<proteinExistence type="predicted"/>